<evidence type="ECO:0000313" key="2">
    <source>
        <dbReference type="Proteomes" id="UP000095762"/>
    </source>
</evidence>
<proteinExistence type="predicted"/>
<organism evidence="1 2">
    <name type="scientific">Blautia obeum</name>
    <dbReference type="NCBI Taxonomy" id="40520"/>
    <lineage>
        <taxon>Bacteria</taxon>
        <taxon>Bacillati</taxon>
        <taxon>Bacillota</taxon>
        <taxon>Clostridia</taxon>
        <taxon>Lachnospirales</taxon>
        <taxon>Lachnospiraceae</taxon>
        <taxon>Blautia</taxon>
    </lineage>
</organism>
<gene>
    <name evidence="1" type="ORF">ERS852569_00215</name>
</gene>
<dbReference type="Proteomes" id="UP000095762">
    <property type="component" value="Unassembled WGS sequence"/>
</dbReference>
<reference evidence="1 2" key="1">
    <citation type="submission" date="2015-09" db="EMBL/GenBank/DDBJ databases">
        <authorList>
            <consortium name="Pathogen Informatics"/>
        </authorList>
    </citation>
    <scope>NUCLEOTIDE SEQUENCE [LARGE SCALE GENOMIC DNA]</scope>
    <source>
        <strain evidence="1 2">2789STDY5834957</strain>
    </source>
</reference>
<protein>
    <submittedName>
        <fullName evidence="1">Uncharacterized protein</fullName>
    </submittedName>
</protein>
<dbReference type="AlphaFoldDB" id="A0A174PUJ1"/>
<dbReference type="EMBL" id="CZBP01000001">
    <property type="protein sequence ID" value="CUP62348.1"/>
    <property type="molecule type" value="Genomic_DNA"/>
</dbReference>
<dbReference type="RefSeq" id="WP_055059247.1">
    <property type="nucleotide sequence ID" value="NZ_CZBP01000001.1"/>
</dbReference>
<evidence type="ECO:0000313" key="1">
    <source>
        <dbReference type="EMBL" id="CUP62348.1"/>
    </source>
</evidence>
<name>A0A174PUJ1_9FIRM</name>
<accession>A0A174PUJ1</accession>
<sequence>MFYRYEVRIGSDKPWEGGFQCLFPDQLRHIGRYLKEPKWYKNHPDVDTRCWFTQEGFDKYGDLVEEAIKERGILNYPNGEYRLVKSETLENIVMLGKIQCIQRRA</sequence>